<evidence type="ECO:0000313" key="2">
    <source>
        <dbReference type="EMBL" id="PWI64546.1"/>
    </source>
</evidence>
<feature type="region of interest" description="Disordered" evidence="1">
    <location>
        <begin position="205"/>
        <end position="230"/>
    </location>
</feature>
<dbReference type="EMBL" id="LCWV01000055">
    <property type="protein sequence ID" value="PWI64546.1"/>
    <property type="molecule type" value="Genomic_DNA"/>
</dbReference>
<dbReference type="AlphaFoldDB" id="A0A2U3DQL1"/>
<organism evidence="2 3">
    <name type="scientific">Purpureocillium lilacinum</name>
    <name type="common">Paecilomyces lilacinus</name>
    <dbReference type="NCBI Taxonomy" id="33203"/>
    <lineage>
        <taxon>Eukaryota</taxon>
        <taxon>Fungi</taxon>
        <taxon>Dikarya</taxon>
        <taxon>Ascomycota</taxon>
        <taxon>Pezizomycotina</taxon>
        <taxon>Sordariomycetes</taxon>
        <taxon>Hypocreomycetidae</taxon>
        <taxon>Hypocreales</taxon>
        <taxon>Ophiocordycipitaceae</taxon>
        <taxon>Purpureocillium</taxon>
    </lineage>
</organism>
<name>A0A2U3DQL1_PURLI</name>
<accession>A0A2U3DQL1</accession>
<comment type="caution">
    <text evidence="2">The sequence shown here is derived from an EMBL/GenBank/DDBJ whole genome shotgun (WGS) entry which is preliminary data.</text>
</comment>
<gene>
    <name evidence="2" type="ORF">PCL_09559</name>
</gene>
<reference evidence="2 3" key="1">
    <citation type="journal article" date="2016" name="Front. Microbiol.">
        <title>Genome and transcriptome sequences reveal the specific parasitism of the nematophagous Purpureocillium lilacinum 36-1.</title>
        <authorList>
            <person name="Xie J."/>
            <person name="Li S."/>
            <person name="Mo C."/>
            <person name="Xiao X."/>
            <person name="Peng D."/>
            <person name="Wang G."/>
            <person name="Xiao Y."/>
        </authorList>
    </citation>
    <scope>NUCLEOTIDE SEQUENCE [LARGE SCALE GENOMIC DNA]</scope>
    <source>
        <strain evidence="2 3">36-1</strain>
    </source>
</reference>
<dbReference type="Proteomes" id="UP000245956">
    <property type="component" value="Unassembled WGS sequence"/>
</dbReference>
<sequence>MSALACLCRVRAGINVQPRCPTPRGVQTIKLGRPLTTRVAPKKQIVDPVPFSCPGWAIPFWDALSKAVAAPGGFSSASTRLPAIHTRCAALQNVHACLHNRRFFDAVRTNRQPPLRCGVFVALASARASRLKSANAEAQRRQYDFPSGCADNVPTMGSRAFLHLKPAWPQPTSTTGTAKSTVGRQRLHTASRLNQAVKPEARHWPALGSHGLAGGPQADSNGRYGTYPQT</sequence>
<evidence type="ECO:0000256" key="1">
    <source>
        <dbReference type="SAM" id="MobiDB-lite"/>
    </source>
</evidence>
<proteinExistence type="predicted"/>
<protein>
    <submittedName>
        <fullName evidence="2">Uncharacterized protein</fullName>
    </submittedName>
</protein>
<evidence type="ECO:0000313" key="3">
    <source>
        <dbReference type="Proteomes" id="UP000245956"/>
    </source>
</evidence>